<dbReference type="RefSeq" id="WP_217326686.1">
    <property type="nucleotide sequence ID" value="NZ_JAHOEK010000023.1"/>
</dbReference>
<dbReference type="Proteomes" id="UP001196316">
    <property type="component" value="Unassembled WGS sequence"/>
</dbReference>
<comment type="caution">
    <text evidence="2">The sequence shown here is derived from an EMBL/GenBank/DDBJ whole genome shotgun (WGS) entry which is preliminary data.</text>
</comment>
<proteinExistence type="predicted"/>
<feature type="transmembrane region" description="Helical" evidence="1">
    <location>
        <begin position="25"/>
        <end position="51"/>
    </location>
</feature>
<keyword evidence="1" id="KW-0472">Membrane</keyword>
<keyword evidence="1" id="KW-0812">Transmembrane</keyword>
<protein>
    <submittedName>
        <fullName evidence="2">Uncharacterized protein</fullName>
    </submittedName>
</protein>
<name>A0AAW4ND38_9BACT</name>
<accession>A0AAW4ND38</accession>
<gene>
    <name evidence="2" type="ORF">KSW80_09550</name>
</gene>
<dbReference type="EMBL" id="JAHOEP010000024">
    <property type="protein sequence ID" value="MBV3408638.1"/>
    <property type="molecule type" value="Genomic_DNA"/>
</dbReference>
<evidence type="ECO:0000256" key="1">
    <source>
        <dbReference type="SAM" id="Phobius"/>
    </source>
</evidence>
<evidence type="ECO:0000313" key="2">
    <source>
        <dbReference type="EMBL" id="MBV3408638.1"/>
    </source>
</evidence>
<reference evidence="2" key="1">
    <citation type="submission" date="2021-06" db="EMBL/GenBank/DDBJ databases">
        <title>Collection of gut derived symbiotic bacterial strains cultured from healthy donors.</title>
        <authorList>
            <person name="Lin H."/>
            <person name="Littmann E."/>
            <person name="Pamer E.G."/>
        </authorList>
    </citation>
    <scope>NUCLEOTIDE SEQUENCE</scope>
    <source>
        <strain evidence="2">MSK.21.60</strain>
    </source>
</reference>
<keyword evidence="1" id="KW-1133">Transmembrane helix</keyword>
<sequence length="69" mass="7633">MKEIKRIFWVESGLMKLSVKERLSVAYVVLSFFGALAACEASFLLFLLTAANLAVAVKMASEIHVPDEE</sequence>
<evidence type="ECO:0000313" key="3">
    <source>
        <dbReference type="Proteomes" id="UP001196316"/>
    </source>
</evidence>
<dbReference type="AlphaFoldDB" id="A0AAW4ND38"/>
<organism evidence="2 3">
    <name type="scientific">Segatella copri</name>
    <dbReference type="NCBI Taxonomy" id="165179"/>
    <lineage>
        <taxon>Bacteria</taxon>
        <taxon>Pseudomonadati</taxon>
        <taxon>Bacteroidota</taxon>
        <taxon>Bacteroidia</taxon>
        <taxon>Bacteroidales</taxon>
        <taxon>Prevotellaceae</taxon>
        <taxon>Segatella</taxon>
    </lineage>
</organism>